<name>A0A1X6XAW9_9MICO</name>
<dbReference type="AlphaFoldDB" id="A0A1X6XAW9"/>
<feature type="region of interest" description="Disordered" evidence="3">
    <location>
        <begin position="394"/>
        <end position="414"/>
    </location>
</feature>
<gene>
    <name evidence="5" type="ORF">FM105_05685</name>
</gene>
<dbReference type="Pfam" id="PF01494">
    <property type="entry name" value="FAD_binding_3"/>
    <property type="match status" value="1"/>
</dbReference>
<evidence type="ECO:0000313" key="6">
    <source>
        <dbReference type="Proteomes" id="UP000196581"/>
    </source>
</evidence>
<dbReference type="GO" id="GO:0071949">
    <property type="term" value="F:FAD binding"/>
    <property type="evidence" value="ECO:0007669"/>
    <property type="project" value="InterPro"/>
</dbReference>
<proteinExistence type="predicted"/>
<feature type="domain" description="FAD-binding" evidence="4">
    <location>
        <begin position="9"/>
        <end position="313"/>
    </location>
</feature>
<dbReference type="RefSeq" id="WP_087006039.1">
    <property type="nucleotide sequence ID" value="NZ_FWFF01000008.1"/>
</dbReference>
<protein>
    <submittedName>
        <fullName evidence="5">Putative monooxygenase</fullName>
    </submittedName>
</protein>
<evidence type="ECO:0000256" key="2">
    <source>
        <dbReference type="ARBA" id="ARBA00023033"/>
    </source>
</evidence>
<keyword evidence="1" id="KW-0560">Oxidoreductase</keyword>
<evidence type="ECO:0000256" key="1">
    <source>
        <dbReference type="ARBA" id="ARBA00023002"/>
    </source>
</evidence>
<accession>A0A1X6XAW9</accession>
<dbReference type="InterPro" id="IPR050493">
    <property type="entry name" value="FAD-dep_Monooxygenase_BioMet"/>
</dbReference>
<organism evidence="5 6">
    <name type="scientific">Brevibacterium yomogidense</name>
    <dbReference type="NCBI Taxonomy" id="946573"/>
    <lineage>
        <taxon>Bacteria</taxon>
        <taxon>Bacillati</taxon>
        <taxon>Actinomycetota</taxon>
        <taxon>Actinomycetes</taxon>
        <taxon>Micrococcales</taxon>
        <taxon>Brevibacteriaceae</taxon>
        <taxon>Brevibacterium</taxon>
    </lineage>
</organism>
<dbReference type="EMBL" id="FWFF01000008">
    <property type="protein sequence ID" value="SLM96316.1"/>
    <property type="molecule type" value="Genomic_DNA"/>
</dbReference>
<keyword evidence="6" id="KW-1185">Reference proteome</keyword>
<dbReference type="InterPro" id="IPR002938">
    <property type="entry name" value="FAD-bd"/>
</dbReference>
<dbReference type="Proteomes" id="UP000196581">
    <property type="component" value="Unassembled WGS sequence"/>
</dbReference>
<dbReference type="SUPFAM" id="SSF51905">
    <property type="entry name" value="FAD/NAD(P)-binding domain"/>
    <property type="match status" value="1"/>
</dbReference>
<evidence type="ECO:0000313" key="5">
    <source>
        <dbReference type="EMBL" id="SLM96316.1"/>
    </source>
</evidence>
<dbReference type="Gene3D" id="3.50.50.60">
    <property type="entry name" value="FAD/NAD(P)-binding domain"/>
    <property type="match status" value="1"/>
</dbReference>
<dbReference type="PANTHER" id="PTHR13789">
    <property type="entry name" value="MONOOXYGENASE"/>
    <property type="match status" value="1"/>
</dbReference>
<dbReference type="PANTHER" id="PTHR13789:SF309">
    <property type="entry name" value="PUTATIVE (AFU_ORTHOLOGUE AFUA_6G14510)-RELATED"/>
    <property type="match status" value="1"/>
</dbReference>
<keyword evidence="2 5" id="KW-0503">Monooxygenase</keyword>
<reference evidence="6" key="1">
    <citation type="submission" date="2017-02" db="EMBL/GenBank/DDBJ databases">
        <authorList>
            <person name="Dridi B."/>
        </authorList>
    </citation>
    <scope>NUCLEOTIDE SEQUENCE [LARGE SCALE GENOMIC DNA]</scope>
    <source>
        <strain evidence="6">B Co 03.10</strain>
    </source>
</reference>
<dbReference type="PRINTS" id="PR00420">
    <property type="entry name" value="RNGMNOXGNASE"/>
</dbReference>
<dbReference type="InterPro" id="IPR036188">
    <property type="entry name" value="FAD/NAD-bd_sf"/>
</dbReference>
<sequence>MTAPRGLRIAIVGAGIAGLAAAIGSARAGATVTVFEEAPAVRSGGSGLTVFSGGMRALDSLGLGAPFRDLTDGDVRLLRGGQRAPDGRWLARLPSDAVTEMRVVDRGDFHRLLVGAVPESVVIRTGARVISATMDGRVRWSCTDCDVHEEVFDLVVGADGMRSVVRQAFPDDPGGRYAGYGAWRGITSHPVDLRGEAGETWGVRTRFGMAPLSDGRVYWFAVATMPEDAVFHDEASAVDALFGSWHAPIPELIAATEPSSVHRLPILELAGELASFVRGRIALIGDAAHAMTPNLGQGGGQGLEDAAELCAVLGPSALTPSTPAPSAGDPQWIADALALYDARRRPRTQRIARTSRLLGDIAHRPGAGLSRVRDALLAAAPESALRAQARAVQEWSGPGDPPRLRTVRGNAAVR</sequence>
<dbReference type="GO" id="GO:0004497">
    <property type="term" value="F:monooxygenase activity"/>
    <property type="evidence" value="ECO:0007669"/>
    <property type="project" value="UniProtKB-KW"/>
</dbReference>
<evidence type="ECO:0000259" key="4">
    <source>
        <dbReference type="Pfam" id="PF01494"/>
    </source>
</evidence>
<evidence type="ECO:0000256" key="3">
    <source>
        <dbReference type="SAM" id="MobiDB-lite"/>
    </source>
</evidence>